<name>A0A9P6BW75_9AGAR</name>
<dbReference type="AlphaFoldDB" id="A0A9P6BW75"/>
<comment type="caution">
    <text evidence="2">The sequence shown here is derived from an EMBL/GenBank/DDBJ whole genome shotgun (WGS) entry which is preliminary data.</text>
</comment>
<dbReference type="OrthoDB" id="3127776at2759"/>
<organism evidence="2 3">
    <name type="scientific">Macrolepiota fuliginosa MF-IS2</name>
    <dbReference type="NCBI Taxonomy" id="1400762"/>
    <lineage>
        <taxon>Eukaryota</taxon>
        <taxon>Fungi</taxon>
        <taxon>Dikarya</taxon>
        <taxon>Basidiomycota</taxon>
        <taxon>Agaricomycotina</taxon>
        <taxon>Agaricomycetes</taxon>
        <taxon>Agaricomycetidae</taxon>
        <taxon>Agaricales</taxon>
        <taxon>Agaricineae</taxon>
        <taxon>Agaricaceae</taxon>
        <taxon>Macrolepiota</taxon>
    </lineage>
</organism>
<accession>A0A9P6BW75</accession>
<dbReference type="Proteomes" id="UP000807342">
    <property type="component" value="Unassembled WGS sequence"/>
</dbReference>
<feature type="region of interest" description="Disordered" evidence="1">
    <location>
        <begin position="120"/>
        <end position="153"/>
    </location>
</feature>
<feature type="non-terminal residue" evidence="2">
    <location>
        <position position="370"/>
    </location>
</feature>
<reference evidence="2" key="1">
    <citation type="submission" date="2020-11" db="EMBL/GenBank/DDBJ databases">
        <authorList>
            <consortium name="DOE Joint Genome Institute"/>
            <person name="Ahrendt S."/>
            <person name="Riley R."/>
            <person name="Andreopoulos W."/>
            <person name="Labutti K."/>
            <person name="Pangilinan J."/>
            <person name="Ruiz-Duenas F.J."/>
            <person name="Barrasa J.M."/>
            <person name="Sanchez-Garcia M."/>
            <person name="Camarero S."/>
            <person name="Miyauchi S."/>
            <person name="Serrano A."/>
            <person name="Linde D."/>
            <person name="Babiker R."/>
            <person name="Drula E."/>
            <person name="Ayuso-Fernandez I."/>
            <person name="Pacheco R."/>
            <person name="Padilla G."/>
            <person name="Ferreira P."/>
            <person name="Barriuso J."/>
            <person name="Kellner H."/>
            <person name="Castanera R."/>
            <person name="Alfaro M."/>
            <person name="Ramirez L."/>
            <person name="Pisabarro A.G."/>
            <person name="Kuo A."/>
            <person name="Tritt A."/>
            <person name="Lipzen A."/>
            <person name="He G."/>
            <person name="Yan M."/>
            <person name="Ng V."/>
            <person name="Cullen D."/>
            <person name="Martin F."/>
            <person name="Rosso M.-N."/>
            <person name="Henrissat B."/>
            <person name="Hibbett D."/>
            <person name="Martinez A.T."/>
            <person name="Grigoriev I.V."/>
        </authorList>
    </citation>
    <scope>NUCLEOTIDE SEQUENCE</scope>
    <source>
        <strain evidence="2">MF-IS2</strain>
    </source>
</reference>
<proteinExistence type="predicted"/>
<evidence type="ECO:0000313" key="2">
    <source>
        <dbReference type="EMBL" id="KAF9440484.1"/>
    </source>
</evidence>
<evidence type="ECO:0000256" key="1">
    <source>
        <dbReference type="SAM" id="MobiDB-lite"/>
    </source>
</evidence>
<protein>
    <submittedName>
        <fullName evidence="2">Uncharacterized protein</fullName>
    </submittedName>
</protein>
<feature type="compositionally biased region" description="Polar residues" evidence="1">
    <location>
        <begin position="143"/>
        <end position="153"/>
    </location>
</feature>
<keyword evidence="3" id="KW-1185">Reference proteome</keyword>
<evidence type="ECO:0000313" key="3">
    <source>
        <dbReference type="Proteomes" id="UP000807342"/>
    </source>
</evidence>
<gene>
    <name evidence="2" type="ORF">P691DRAFT_782248</name>
</gene>
<dbReference type="EMBL" id="MU152492">
    <property type="protein sequence ID" value="KAF9440484.1"/>
    <property type="molecule type" value="Genomic_DNA"/>
</dbReference>
<sequence length="370" mass="41410">MARSGKITKKEARQQKENKIRAHLESLAGPRPAPRVICNCDLSSRRLQFKMCVSQDDPLLTNAGKWFARCHACKKYEWVPSLVNGGELLQHDEAFSLLIAGRLSLAAVPRSVKRLAASSELQSMLPSPPNTPWKKKPPVPIASGSSQSRKQTTQPTNLFAPVAHASKITPFQECSAPSTWIHLVFWFKESTTSPKPVLVAHSITDYFQLNDHKLILGESGIECLDPVERFDQTLQKWVSVKWNDDICSDRKNTLLFCLKGPGSTFGLPNLTLETRIYEWVKNKLRPDKEEKATHSGKHAASTRDIITLQNKPIVLAGMGDDSGGSGIERYNTSLTDFISNLSDEELEQYRAQADKITQHRKDRPTKAEVL</sequence>